<dbReference type="EMBL" id="SDEE01000271">
    <property type="protein sequence ID" value="RXW18357.1"/>
    <property type="molecule type" value="Genomic_DNA"/>
</dbReference>
<accession>A0A4Q2DF00</accession>
<dbReference type="Proteomes" id="UP000290288">
    <property type="component" value="Unassembled WGS sequence"/>
</dbReference>
<protein>
    <recommendedName>
        <fullName evidence="4">VCBS repeat-containing protein</fullName>
    </recommendedName>
</protein>
<evidence type="ECO:0008006" key="4">
    <source>
        <dbReference type="Google" id="ProtNLM"/>
    </source>
</evidence>
<evidence type="ECO:0000256" key="1">
    <source>
        <dbReference type="ARBA" id="ARBA00022729"/>
    </source>
</evidence>
<organism evidence="2 3">
    <name type="scientific">Candolleomyces aberdarensis</name>
    <dbReference type="NCBI Taxonomy" id="2316362"/>
    <lineage>
        <taxon>Eukaryota</taxon>
        <taxon>Fungi</taxon>
        <taxon>Dikarya</taxon>
        <taxon>Basidiomycota</taxon>
        <taxon>Agaricomycotina</taxon>
        <taxon>Agaricomycetes</taxon>
        <taxon>Agaricomycetidae</taxon>
        <taxon>Agaricales</taxon>
        <taxon>Agaricineae</taxon>
        <taxon>Psathyrellaceae</taxon>
        <taxon>Candolleomyces</taxon>
    </lineage>
</organism>
<dbReference type="AlphaFoldDB" id="A0A4Q2DF00"/>
<dbReference type="InterPro" id="IPR028994">
    <property type="entry name" value="Integrin_alpha_N"/>
</dbReference>
<evidence type="ECO:0000313" key="2">
    <source>
        <dbReference type="EMBL" id="RXW18357.1"/>
    </source>
</evidence>
<gene>
    <name evidence="2" type="ORF">EST38_g7486</name>
</gene>
<dbReference type="PANTHER" id="PTHR45460:SF2">
    <property type="entry name" value="ALPHA 1,3 GLUCANASE, GH71 FAMILY (EUROFUNG)"/>
    <property type="match status" value="1"/>
</dbReference>
<keyword evidence="1" id="KW-0732">Signal</keyword>
<dbReference type="Pfam" id="PF13517">
    <property type="entry name" value="FG-GAP_3"/>
    <property type="match status" value="1"/>
</dbReference>
<dbReference type="SUPFAM" id="SSF69318">
    <property type="entry name" value="Integrin alpha N-terminal domain"/>
    <property type="match status" value="1"/>
</dbReference>
<dbReference type="OrthoDB" id="3153136at2759"/>
<proteinExistence type="predicted"/>
<reference evidence="2 3" key="1">
    <citation type="submission" date="2019-01" db="EMBL/GenBank/DDBJ databases">
        <title>Draft genome sequence of Psathyrella aberdarensis IHI B618.</title>
        <authorList>
            <person name="Buettner E."/>
            <person name="Kellner H."/>
        </authorList>
    </citation>
    <scope>NUCLEOTIDE SEQUENCE [LARGE SCALE GENOMIC DNA]</scope>
    <source>
        <strain evidence="2 3">IHI B618</strain>
    </source>
</reference>
<comment type="caution">
    <text evidence="2">The sequence shown here is derived from an EMBL/GenBank/DDBJ whole genome shotgun (WGS) entry which is preliminary data.</text>
</comment>
<dbReference type="InterPro" id="IPR013517">
    <property type="entry name" value="FG-GAP"/>
</dbReference>
<evidence type="ECO:0000313" key="3">
    <source>
        <dbReference type="Proteomes" id="UP000290288"/>
    </source>
</evidence>
<name>A0A4Q2DF00_9AGAR</name>
<dbReference type="PANTHER" id="PTHR45460">
    <property type="entry name" value="SIMILAR TO CYSTEINE PROTEINASE"/>
    <property type="match status" value="1"/>
</dbReference>
<keyword evidence="3" id="KW-1185">Reference proteome</keyword>
<sequence length="404" mass="42573">MSAREQIITQERPVPTRRVARGDIVGFGLKGVSILRNSIQPTTQFVLADFGQNAGGWRVDKHVRLVGDTNGDGLGDIVGFGDAGVLVSRNNGNSFSPASLVIGDFGSTAGGWTVDKHVRYVSDLRNRGSVDIIGFGDGGVLTSLNNGNGTYAPARLVLNDFGYNAGGWRVERHLRFLADVNGNGIADIVAFGENNVIVSLGNGNGTFSAATAVVTNDLTYSGGGWRIDKHPRTLGDVTGDGRVDIIGFGDAGVYVALNNGNGTFQAPKLAVKDFGAVAGGWQVSKHPRFVADINGDGRSDIVGFGDAGVYVAVSNGDGTFQAPKLVLKDFGYVAGGWRVEKHLRFVVDLTGDGAADIIGFGEGTVWVSYNDGKGNFAPVKKLTDDFSFNAGWATNNTVRWIAQL</sequence>
<dbReference type="Gene3D" id="2.40.128.340">
    <property type="match status" value="1"/>
</dbReference>